<dbReference type="InterPro" id="IPR008526">
    <property type="entry name" value="YedI"/>
</dbReference>
<proteinExistence type="predicted"/>
<feature type="transmembrane region" description="Helical" evidence="1">
    <location>
        <begin position="6"/>
        <end position="31"/>
    </location>
</feature>
<keyword evidence="1" id="KW-1133">Transmembrane helix</keyword>
<evidence type="ECO:0000256" key="1">
    <source>
        <dbReference type="SAM" id="Phobius"/>
    </source>
</evidence>
<sequence>MIIVPIALLLNAFFPVAIKIILVLGGLYLAFEGVEKIIEYLFHRSKVEHQGIVAHQEMDAAAENAKVKSCCHHRLYPVE</sequence>
<dbReference type="EMBL" id="CP139558">
    <property type="protein sequence ID" value="WPU95657.1"/>
    <property type="molecule type" value="Genomic_DNA"/>
</dbReference>
<accession>A0ABZ0TRA9</accession>
<protein>
    <submittedName>
        <fullName evidence="2">DUF808 family protein</fullName>
    </submittedName>
</protein>
<keyword evidence="1" id="KW-0472">Membrane</keyword>
<name>A0ABZ0TRA9_9SPHI</name>
<dbReference type="RefSeq" id="WP_321564763.1">
    <property type="nucleotide sequence ID" value="NZ_CP139558.1"/>
</dbReference>
<evidence type="ECO:0000313" key="3">
    <source>
        <dbReference type="Proteomes" id="UP001324380"/>
    </source>
</evidence>
<keyword evidence="1" id="KW-0812">Transmembrane</keyword>
<evidence type="ECO:0000313" key="2">
    <source>
        <dbReference type="EMBL" id="WPU95657.1"/>
    </source>
</evidence>
<gene>
    <name evidence="2" type="ORF">SNE25_09015</name>
</gene>
<reference evidence="2 3" key="1">
    <citation type="submission" date="2023-11" db="EMBL/GenBank/DDBJ databases">
        <title>Analysis of the Genomes of Mucilaginibacter gossypii cycad 4 and M. sabulilitoris SNA2: microbes with the potential for plant growth promotion.</title>
        <authorList>
            <person name="Hirsch A.M."/>
            <person name="Humm E."/>
            <person name="Rubbi M."/>
            <person name="Del Vecchio G."/>
            <person name="Ha S.M."/>
            <person name="Pellegrini M."/>
            <person name="Gunsalus R.P."/>
        </authorList>
    </citation>
    <scope>NUCLEOTIDE SEQUENCE [LARGE SCALE GENOMIC DNA]</scope>
    <source>
        <strain evidence="2 3">SNA2</strain>
    </source>
</reference>
<keyword evidence="3" id="KW-1185">Reference proteome</keyword>
<dbReference type="PANTHER" id="PTHR30503:SF3">
    <property type="entry name" value="INNER MEMBRANE PROTEIN YEDI"/>
    <property type="match status" value="1"/>
</dbReference>
<dbReference type="Pfam" id="PF05661">
    <property type="entry name" value="DUF808"/>
    <property type="match status" value="1"/>
</dbReference>
<organism evidence="2 3">
    <name type="scientific">Mucilaginibacter sabulilitoris</name>
    <dbReference type="NCBI Taxonomy" id="1173583"/>
    <lineage>
        <taxon>Bacteria</taxon>
        <taxon>Pseudomonadati</taxon>
        <taxon>Bacteroidota</taxon>
        <taxon>Sphingobacteriia</taxon>
        <taxon>Sphingobacteriales</taxon>
        <taxon>Sphingobacteriaceae</taxon>
        <taxon>Mucilaginibacter</taxon>
    </lineage>
</organism>
<dbReference type="PANTHER" id="PTHR30503">
    <property type="entry name" value="INNER MEMBRANE PROTEIN YEDI"/>
    <property type="match status" value="1"/>
</dbReference>
<dbReference type="Proteomes" id="UP001324380">
    <property type="component" value="Chromosome"/>
</dbReference>